<protein>
    <submittedName>
        <fullName evidence="1">Uncharacterized protein</fullName>
    </submittedName>
</protein>
<dbReference type="AlphaFoldDB" id="A0A261EZ18"/>
<evidence type="ECO:0000313" key="2">
    <source>
        <dbReference type="Proteomes" id="UP000216454"/>
    </source>
</evidence>
<dbReference type="RefSeq" id="WP_157847168.1">
    <property type="nucleotide sequence ID" value="NZ_MWWQ01000006.1"/>
</dbReference>
<gene>
    <name evidence="1" type="ORF">PSSU_0880</name>
</gene>
<name>A0A261EZ18_9BIFI</name>
<dbReference type="OrthoDB" id="3257531at2"/>
<comment type="caution">
    <text evidence="1">The sequence shown here is derived from an EMBL/GenBank/DDBJ whole genome shotgun (WGS) entry which is preliminary data.</text>
</comment>
<organism evidence="1 2">
    <name type="scientific">Pseudoscardovia suis</name>
    <dbReference type="NCBI Taxonomy" id="987063"/>
    <lineage>
        <taxon>Bacteria</taxon>
        <taxon>Bacillati</taxon>
        <taxon>Actinomycetota</taxon>
        <taxon>Actinomycetes</taxon>
        <taxon>Bifidobacteriales</taxon>
        <taxon>Bifidobacteriaceae</taxon>
        <taxon>Pseudoscardovia</taxon>
    </lineage>
</organism>
<evidence type="ECO:0000313" key="1">
    <source>
        <dbReference type="EMBL" id="OZG52097.1"/>
    </source>
</evidence>
<keyword evidence="2" id="KW-1185">Reference proteome</keyword>
<accession>A0A261EZ18</accession>
<sequence length="100" mass="11171">MGDTTTTGEYDAFPQDGHPLLDGAALYDVFYEAGTRLGGRYMALANKAEAAGDTEAEKKWMDAAIALDREREEVDPFDRAQQIETMDRWNARRKELGALL</sequence>
<reference evidence="1 2" key="1">
    <citation type="journal article" date="2017" name="BMC Genomics">
        <title>Comparative genomic and phylogenomic analyses of the Bifidobacteriaceae family.</title>
        <authorList>
            <person name="Lugli G.A."/>
            <person name="Milani C."/>
            <person name="Turroni F."/>
            <person name="Duranti S."/>
            <person name="Mancabelli L."/>
            <person name="Mangifesta M."/>
            <person name="Ferrario C."/>
            <person name="Modesto M."/>
            <person name="Mattarelli P."/>
            <person name="Jiri K."/>
            <person name="van Sinderen D."/>
            <person name="Ventura M."/>
        </authorList>
    </citation>
    <scope>NUCLEOTIDE SEQUENCE [LARGE SCALE GENOMIC DNA]</scope>
    <source>
        <strain evidence="1 2">DSM 24744</strain>
    </source>
</reference>
<dbReference type="Proteomes" id="UP000216454">
    <property type="component" value="Unassembled WGS sequence"/>
</dbReference>
<proteinExistence type="predicted"/>
<dbReference type="EMBL" id="MWWQ01000006">
    <property type="protein sequence ID" value="OZG52097.1"/>
    <property type="molecule type" value="Genomic_DNA"/>
</dbReference>